<dbReference type="AlphaFoldDB" id="A0A0M0G5D6"/>
<dbReference type="PATRIC" id="fig|189381.12.peg.2851"/>
<dbReference type="PANTHER" id="PTHR37816:SF3">
    <property type="entry name" value="MODULATES DNA TOPOLOGY"/>
    <property type="match status" value="1"/>
</dbReference>
<evidence type="ECO:0000313" key="2">
    <source>
        <dbReference type="Proteomes" id="UP000037405"/>
    </source>
</evidence>
<dbReference type="STRING" id="189381.GCA_900166615_01140"/>
<comment type="caution">
    <text evidence="1">The sequence shown here is derived from an EMBL/GenBank/DDBJ whole genome shotgun (WGS) entry which is preliminary data.</text>
</comment>
<organism evidence="1 2">
    <name type="scientific">Rossellomorea marisflavi</name>
    <dbReference type="NCBI Taxonomy" id="189381"/>
    <lineage>
        <taxon>Bacteria</taxon>
        <taxon>Bacillati</taxon>
        <taxon>Bacillota</taxon>
        <taxon>Bacilli</taxon>
        <taxon>Bacillales</taxon>
        <taxon>Bacillaceae</taxon>
        <taxon>Rossellomorea</taxon>
    </lineage>
</organism>
<dbReference type="RefSeq" id="WP_053428678.1">
    <property type="nucleotide sequence ID" value="NZ_LGUE01000004.1"/>
</dbReference>
<proteinExistence type="predicted"/>
<dbReference type="EMBL" id="LGUE01000004">
    <property type="protein sequence ID" value="KON85075.1"/>
    <property type="molecule type" value="Genomic_DNA"/>
</dbReference>
<keyword evidence="2" id="KW-1185">Reference proteome</keyword>
<dbReference type="PANTHER" id="PTHR37816">
    <property type="entry name" value="YALI0E33011P"/>
    <property type="match status" value="1"/>
</dbReference>
<dbReference type="NCBIfam" id="NF005994">
    <property type="entry name" value="PRK08118.1"/>
    <property type="match status" value="1"/>
</dbReference>
<accession>A0A0M0G5D6</accession>
<name>A0A0M0G5D6_9BACI</name>
<dbReference type="SUPFAM" id="SSF52540">
    <property type="entry name" value="P-loop containing nucleoside triphosphate hydrolases"/>
    <property type="match status" value="1"/>
</dbReference>
<dbReference type="Proteomes" id="UP000037405">
    <property type="component" value="Unassembled WGS sequence"/>
</dbReference>
<reference evidence="2" key="1">
    <citation type="submission" date="2015-07" db="EMBL/GenBank/DDBJ databases">
        <title>Fjat-14235 jcm11544.</title>
        <authorList>
            <person name="Liu B."/>
            <person name="Wang J."/>
            <person name="Zhu Y."/>
            <person name="Liu G."/>
            <person name="Chen Q."/>
            <person name="Chen Z."/>
            <person name="Lan J."/>
            <person name="Che J."/>
            <person name="Ge C."/>
            <person name="Shi H."/>
            <person name="Pan Z."/>
            <person name="Liu X."/>
        </authorList>
    </citation>
    <scope>NUCLEOTIDE SEQUENCE [LARGE SCALE GENOMIC DNA]</scope>
    <source>
        <strain evidence="2">JCM 11544</strain>
    </source>
</reference>
<evidence type="ECO:0008006" key="3">
    <source>
        <dbReference type="Google" id="ProtNLM"/>
    </source>
</evidence>
<evidence type="ECO:0000313" key="1">
    <source>
        <dbReference type="EMBL" id="KON85075.1"/>
    </source>
</evidence>
<dbReference type="InterPro" id="IPR027417">
    <property type="entry name" value="P-loop_NTPase"/>
</dbReference>
<dbReference type="InterPro" id="IPR052922">
    <property type="entry name" value="Cytidylate_Kinase-2"/>
</dbReference>
<dbReference type="Gene3D" id="3.40.50.300">
    <property type="entry name" value="P-loop containing nucleotide triphosphate hydrolases"/>
    <property type="match status" value="1"/>
</dbReference>
<sequence>MKKVVLIGSGGSGKSTLATRLGEAVDLPVWHLDQLLWKPGWVPVEREEVHGIQRKLIGGESWIIDGNYGSTMELRMDAADTIIFLDLSRWRCSYRAMKRMLRYHGKSRPDMREGCEERLDLTFLKWIWQYPKEKRPGILQKLAAYSGEKTIIHLKNPREVRNFLKNAKTYKEASA</sequence>
<protein>
    <recommendedName>
        <fullName evidence="3">DNA topology modulation protein</fullName>
    </recommendedName>
</protein>
<dbReference type="OrthoDB" id="1201990at2"/>
<gene>
    <name evidence="1" type="ORF">AF331_13925</name>
</gene>